<reference evidence="4 5" key="1">
    <citation type="submission" date="2024-10" db="EMBL/GenBank/DDBJ databases">
        <authorList>
            <person name="Riesco R."/>
        </authorList>
    </citation>
    <scope>NUCLEOTIDE SEQUENCE [LARGE SCALE GENOMIC DNA]</scope>
    <source>
        <strain evidence="3 4">NCIMB 15448</strain>
        <strain evidence="2 5">NCIMB 15450</strain>
    </source>
</reference>
<dbReference type="EMBL" id="JBIMSP010000020">
    <property type="protein sequence ID" value="MFH5242997.1"/>
    <property type="molecule type" value="Genomic_DNA"/>
</dbReference>
<dbReference type="Proteomes" id="UP001609219">
    <property type="component" value="Unassembled WGS sequence"/>
</dbReference>
<dbReference type="EMBL" id="JBIMSN010000090">
    <property type="protein sequence ID" value="MFH5230826.1"/>
    <property type="molecule type" value="Genomic_DNA"/>
</dbReference>
<evidence type="ECO:0000313" key="3">
    <source>
        <dbReference type="EMBL" id="MFH5242997.1"/>
    </source>
</evidence>
<keyword evidence="5" id="KW-1185">Reference proteome</keyword>
<gene>
    <name evidence="3" type="ORF">ACHIPV_14050</name>
    <name evidence="2" type="ORF">ACHIRB_19985</name>
</gene>
<name>A0ABW7K6X9_9NOCA</name>
<evidence type="ECO:0008006" key="6">
    <source>
        <dbReference type="Google" id="ProtNLM"/>
    </source>
</evidence>
<proteinExistence type="predicted"/>
<keyword evidence="1" id="KW-0812">Transmembrane</keyword>
<evidence type="ECO:0000256" key="1">
    <source>
        <dbReference type="SAM" id="Phobius"/>
    </source>
</evidence>
<protein>
    <recommendedName>
        <fullName evidence="6">Phage shock protein B</fullName>
    </recommendedName>
</protein>
<keyword evidence="1" id="KW-1133">Transmembrane helix</keyword>
<organism evidence="2 5">
    <name type="scientific">Antrihabitans spumae</name>
    <dbReference type="NCBI Taxonomy" id="3373370"/>
    <lineage>
        <taxon>Bacteria</taxon>
        <taxon>Bacillati</taxon>
        <taxon>Actinomycetota</taxon>
        <taxon>Actinomycetes</taxon>
        <taxon>Mycobacteriales</taxon>
        <taxon>Nocardiaceae</taxon>
        <taxon>Antrihabitans</taxon>
    </lineage>
</organism>
<comment type="caution">
    <text evidence="2">The sequence shown here is derived from an EMBL/GenBank/DDBJ whole genome shotgun (WGS) entry which is preliminary data.</text>
</comment>
<keyword evidence="1" id="KW-0472">Membrane</keyword>
<accession>A0ABW7K6X9</accession>
<feature type="transmembrane region" description="Helical" evidence="1">
    <location>
        <begin position="12"/>
        <end position="33"/>
    </location>
</feature>
<evidence type="ECO:0000313" key="2">
    <source>
        <dbReference type="EMBL" id="MFH5230826.1"/>
    </source>
</evidence>
<dbReference type="RefSeq" id="WP_395124744.1">
    <property type="nucleotide sequence ID" value="NZ_JBIMSN010000090.1"/>
</dbReference>
<sequence>MSWVGDVLEFALLWLAMYAVIFVAYLAIILFVIDPLSTWQERRRTRRQLIDATERELGRIERQGADSVQRIESAFIAAQQIVRDEATRRDS</sequence>
<dbReference type="Proteomes" id="UP001609176">
    <property type="component" value="Unassembled WGS sequence"/>
</dbReference>
<evidence type="ECO:0000313" key="4">
    <source>
        <dbReference type="Proteomes" id="UP001609176"/>
    </source>
</evidence>
<evidence type="ECO:0000313" key="5">
    <source>
        <dbReference type="Proteomes" id="UP001609219"/>
    </source>
</evidence>